<dbReference type="Pfam" id="PF01471">
    <property type="entry name" value="PG_binding_1"/>
    <property type="match status" value="1"/>
</dbReference>
<dbReference type="RefSeq" id="WP_346152884.1">
    <property type="nucleotide sequence ID" value="NZ_BAAATE010000026.1"/>
</dbReference>
<evidence type="ECO:0000313" key="4">
    <source>
        <dbReference type="EMBL" id="GAA2685526.1"/>
    </source>
</evidence>
<comment type="similarity">
    <text evidence="1">Belongs to the N-acetylmuramoyl-L-alanine amidase 2 family.</text>
</comment>
<evidence type="ECO:0000256" key="2">
    <source>
        <dbReference type="SAM" id="MobiDB-lite"/>
    </source>
</evidence>
<dbReference type="Proteomes" id="UP001501666">
    <property type="component" value="Unassembled WGS sequence"/>
</dbReference>
<dbReference type="PANTHER" id="PTHR11022">
    <property type="entry name" value="PEPTIDOGLYCAN RECOGNITION PROTEIN"/>
    <property type="match status" value="1"/>
</dbReference>
<evidence type="ECO:0000313" key="5">
    <source>
        <dbReference type="Proteomes" id="UP001501666"/>
    </source>
</evidence>
<dbReference type="InterPro" id="IPR002477">
    <property type="entry name" value="Peptidoglycan-bd-like"/>
</dbReference>
<name>A0ABN3SVH7_9ACTN</name>
<dbReference type="InterPro" id="IPR036366">
    <property type="entry name" value="PGBDSf"/>
</dbReference>
<feature type="domain" description="Peptidoglycan recognition protein family" evidence="3">
    <location>
        <begin position="2"/>
        <end position="152"/>
    </location>
</feature>
<comment type="caution">
    <text evidence="4">The sequence shown here is derived from an EMBL/GenBank/DDBJ whole genome shotgun (WGS) entry which is preliminary data.</text>
</comment>
<dbReference type="Gene3D" id="3.40.80.10">
    <property type="entry name" value="Peptidoglycan recognition protein-like"/>
    <property type="match status" value="1"/>
</dbReference>
<evidence type="ECO:0000256" key="1">
    <source>
        <dbReference type="ARBA" id="ARBA00007553"/>
    </source>
</evidence>
<keyword evidence="5" id="KW-1185">Reference proteome</keyword>
<dbReference type="InterPro" id="IPR002502">
    <property type="entry name" value="Amidase_domain"/>
</dbReference>
<sequence length="260" mass="29132">MANLVTRDQWNARTHKGHTPLRERPRGVKYHYVGGRVEPDIVKDHGQCVALVKSIQRHHMDTNLWADIGYSVQCCPHREIFIGRGPGVVPAANGPGLNAQHYAILALVGDSGLVVPTDDMLHGLLDARAWLMGLREEEQPCGGEVLGHRDGYGTECPGDWLYDWIRRGHPRPGGAGSPRPVSQPPPWPGRVLEYPPLQTGDDVRTWQRQMARRGWRIDVDGRFGPTSREVARAFQKEKGFRVTGRVGRDDWRAAWLAPIT</sequence>
<dbReference type="EMBL" id="BAAATE010000026">
    <property type="protein sequence ID" value="GAA2685526.1"/>
    <property type="molecule type" value="Genomic_DNA"/>
</dbReference>
<dbReference type="InterPro" id="IPR006619">
    <property type="entry name" value="PGRP_domain_met/bac"/>
</dbReference>
<dbReference type="Gene3D" id="1.10.101.10">
    <property type="entry name" value="PGBD-like superfamily/PGBD"/>
    <property type="match status" value="1"/>
</dbReference>
<dbReference type="InterPro" id="IPR036505">
    <property type="entry name" value="Amidase/PGRP_sf"/>
</dbReference>
<organism evidence="4 5">
    <name type="scientific">Nonomuraea recticatena</name>
    <dbReference type="NCBI Taxonomy" id="46178"/>
    <lineage>
        <taxon>Bacteria</taxon>
        <taxon>Bacillati</taxon>
        <taxon>Actinomycetota</taxon>
        <taxon>Actinomycetes</taxon>
        <taxon>Streptosporangiales</taxon>
        <taxon>Streptosporangiaceae</taxon>
        <taxon>Nonomuraea</taxon>
    </lineage>
</organism>
<dbReference type="SUPFAM" id="SSF55846">
    <property type="entry name" value="N-acetylmuramoyl-L-alanine amidase-like"/>
    <property type="match status" value="1"/>
</dbReference>
<feature type="region of interest" description="Disordered" evidence="2">
    <location>
        <begin position="171"/>
        <end position="190"/>
    </location>
</feature>
<evidence type="ECO:0000259" key="3">
    <source>
        <dbReference type="SMART" id="SM00701"/>
    </source>
</evidence>
<reference evidence="4 5" key="1">
    <citation type="journal article" date="2019" name="Int. J. Syst. Evol. Microbiol.">
        <title>The Global Catalogue of Microorganisms (GCM) 10K type strain sequencing project: providing services to taxonomists for standard genome sequencing and annotation.</title>
        <authorList>
            <consortium name="The Broad Institute Genomics Platform"/>
            <consortium name="The Broad Institute Genome Sequencing Center for Infectious Disease"/>
            <person name="Wu L."/>
            <person name="Ma J."/>
        </authorList>
    </citation>
    <scope>NUCLEOTIDE SEQUENCE [LARGE SCALE GENOMIC DNA]</scope>
    <source>
        <strain evidence="4 5">JCM 6835</strain>
    </source>
</reference>
<dbReference type="SUPFAM" id="SSF47090">
    <property type="entry name" value="PGBD-like"/>
    <property type="match status" value="1"/>
</dbReference>
<dbReference type="InterPro" id="IPR015510">
    <property type="entry name" value="PGRP"/>
</dbReference>
<gene>
    <name evidence="4" type="ORF">GCM10010412_072590</name>
</gene>
<dbReference type="PANTHER" id="PTHR11022:SF41">
    <property type="entry name" value="PEPTIDOGLYCAN-RECOGNITION PROTEIN LC-RELATED"/>
    <property type="match status" value="1"/>
</dbReference>
<dbReference type="InterPro" id="IPR036365">
    <property type="entry name" value="PGBD-like_sf"/>
</dbReference>
<protein>
    <submittedName>
        <fullName evidence="4">N-acetylmuramoyl-L-alanine amidase</fullName>
    </submittedName>
</protein>
<accession>A0ABN3SVH7</accession>
<dbReference type="SMART" id="SM00701">
    <property type="entry name" value="PGRP"/>
    <property type="match status" value="1"/>
</dbReference>
<feature type="region of interest" description="Disordered" evidence="2">
    <location>
        <begin position="1"/>
        <end position="25"/>
    </location>
</feature>
<feature type="compositionally biased region" description="Polar residues" evidence="2">
    <location>
        <begin position="1"/>
        <end position="12"/>
    </location>
</feature>
<proteinExistence type="inferred from homology"/>
<dbReference type="CDD" id="cd06583">
    <property type="entry name" value="PGRP"/>
    <property type="match status" value="1"/>
</dbReference>